<reference evidence="1" key="1">
    <citation type="submission" date="2023-04" db="EMBL/GenBank/DDBJ databases">
        <title>Draft Genome sequencing of Naganishia species isolated from polar environments using Oxford Nanopore Technology.</title>
        <authorList>
            <person name="Leo P."/>
            <person name="Venkateswaran K."/>
        </authorList>
    </citation>
    <scope>NUCLEOTIDE SEQUENCE</scope>
    <source>
        <strain evidence="1">DBVPG 5303</strain>
    </source>
</reference>
<keyword evidence="2" id="KW-1185">Reference proteome</keyword>
<dbReference type="Proteomes" id="UP001234202">
    <property type="component" value="Unassembled WGS sequence"/>
</dbReference>
<accession>A0ACC2XLB1</accession>
<gene>
    <name evidence="1" type="ORF">QFC24_003219</name>
</gene>
<comment type="caution">
    <text evidence="1">The sequence shown here is derived from an EMBL/GenBank/DDBJ whole genome shotgun (WGS) entry which is preliminary data.</text>
</comment>
<protein>
    <submittedName>
        <fullName evidence="1">Uncharacterized protein</fullName>
    </submittedName>
</protein>
<name>A0ACC2XLB1_9TREE</name>
<sequence>MDQTAYCTRFAEILQAHKTAHLFAEQAIDQQDGLAVQWREATLKEFNQEENADLQEAYWLQAQTWHILAVLSEQRLRPQETLTTPEELVKLNPHVPPARLVDCIIDNDAQLREWVAVKKVLENVNPLRTPPSSGSTFRSAYLPDTFKEIERLQRLHGASATAFNYDAASGTGIAMSLDLDSNLREKGVRGAGSWVRTDAPKRENALSAIYASLRKGDFTEAEELCKKSGEAWRIASIRGGRYWGYREPGDTSEGSHVQLQGNLHRSLWKKACLAIANNEFSSMQERAVYGVLSGDLESVLPMCHSWDDHLWAHLNHKIVNKIDAKLQAVQGYWSDRFQSTTSQYAPAIEEDFRRVFERIEKVDRDDVSAQAQDPYQRIQQAIILGEEEDLVQQFASRLEVLQEMDESYAVLLTRFLAHFVLFRRFISQDVETEVTNVVIQAYIQALQSCQMGQLVAIYAAELRQGTAEDSYAAFLRDNDNVDAVRKLKQALPTDLLETCAARQRLYLNEEAMDQDVEGDAETNDARIEENVIELKFHMALEKTVNTLDDAEDQWNVGPAESLPGYARKA</sequence>
<evidence type="ECO:0000313" key="2">
    <source>
        <dbReference type="Proteomes" id="UP001234202"/>
    </source>
</evidence>
<organism evidence="1 2">
    <name type="scientific">Naganishia onofrii</name>
    <dbReference type="NCBI Taxonomy" id="1851511"/>
    <lineage>
        <taxon>Eukaryota</taxon>
        <taxon>Fungi</taxon>
        <taxon>Dikarya</taxon>
        <taxon>Basidiomycota</taxon>
        <taxon>Agaricomycotina</taxon>
        <taxon>Tremellomycetes</taxon>
        <taxon>Filobasidiales</taxon>
        <taxon>Filobasidiaceae</taxon>
        <taxon>Naganishia</taxon>
    </lineage>
</organism>
<dbReference type="EMBL" id="JASBWV010000010">
    <property type="protein sequence ID" value="KAJ9124431.1"/>
    <property type="molecule type" value="Genomic_DNA"/>
</dbReference>
<proteinExistence type="predicted"/>
<evidence type="ECO:0000313" key="1">
    <source>
        <dbReference type="EMBL" id="KAJ9124431.1"/>
    </source>
</evidence>